<dbReference type="Pfam" id="PF00173">
    <property type="entry name" value="Cyt-b5"/>
    <property type="match status" value="1"/>
</dbReference>
<keyword evidence="6" id="KW-0256">Endoplasmic reticulum</keyword>
<dbReference type="SUPFAM" id="SSF55856">
    <property type="entry name" value="Cytochrome b5-like heme/steroid binding domain"/>
    <property type="match status" value="1"/>
</dbReference>
<evidence type="ECO:0000256" key="12">
    <source>
        <dbReference type="ARBA" id="ARBA00038168"/>
    </source>
</evidence>
<gene>
    <name evidence="15" type="ORF">B0J12DRAFT_769074</name>
</gene>
<keyword evidence="3 13" id="KW-0349">Heme</keyword>
<protein>
    <submittedName>
        <fullName evidence="15">Cytochrome b5-like heme/steroid binding domain-containing protein</fullName>
    </submittedName>
</protein>
<evidence type="ECO:0000256" key="2">
    <source>
        <dbReference type="ARBA" id="ARBA00022448"/>
    </source>
</evidence>
<keyword evidence="9 13" id="KW-0408">Iron</keyword>
<dbReference type="Proteomes" id="UP000774617">
    <property type="component" value="Unassembled WGS sequence"/>
</dbReference>
<keyword evidence="5 13" id="KW-0479">Metal-binding</keyword>
<keyword evidence="4 13" id="KW-0812">Transmembrane</keyword>
<evidence type="ECO:0000256" key="11">
    <source>
        <dbReference type="ARBA" id="ARBA00037877"/>
    </source>
</evidence>
<evidence type="ECO:0000256" key="8">
    <source>
        <dbReference type="ARBA" id="ARBA00022982"/>
    </source>
</evidence>
<dbReference type="PANTHER" id="PTHR19359">
    <property type="entry name" value="CYTOCHROME B5"/>
    <property type="match status" value="1"/>
</dbReference>
<dbReference type="SMART" id="SM01117">
    <property type="entry name" value="Cyt-b5"/>
    <property type="match status" value="1"/>
</dbReference>
<accession>A0ABQ8FVB1</accession>
<evidence type="ECO:0000256" key="1">
    <source>
        <dbReference type="ARBA" id="ARBA00004131"/>
    </source>
</evidence>
<evidence type="ECO:0000313" key="16">
    <source>
        <dbReference type="Proteomes" id="UP000774617"/>
    </source>
</evidence>
<dbReference type="InterPro" id="IPR036400">
    <property type="entry name" value="Cyt_B5-like_heme/steroid_sf"/>
</dbReference>
<dbReference type="InterPro" id="IPR050668">
    <property type="entry name" value="Cytochrome_b5"/>
</dbReference>
<dbReference type="InterPro" id="IPR001199">
    <property type="entry name" value="Cyt_B5-like_heme/steroid-bd"/>
</dbReference>
<organism evidence="15 16">
    <name type="scientific">Macrophomina phaseolina</name>
    <dbReference type="NCBI Taxonomy" id="35725"/>
    <lineage>
        <taxon>Eukaryota</taxon>
        <taxon>Fungi</taxon>
        <taxon>Dikarya</taxon>
        <taxon>Ascomycota</taxon>
        <taxon>Pezizomycotina</taxon>
        <taxon>Dothideomycetes</taxon>
        <taxon>Dothideomycetes incertae sedis</taxon>
        <taxon>Botryosphaeriales</taxon>
        <taxon>Botryosphaeriaceae</taxon>
        <taxon>Macrophomina</taxon>
    </lineage>
</organism>
<dbReference type="Gene3D" id="3.10.120.10">
    <property type="entry name" value="Cytochrome b5-like heme/steroid binding domain"/>
    <property type="match status" value="1"/>
</dbReference>
<feature type="domain" description="Cytochrome b5 heme-binding" evidence="14">
    <location>
        <begin position="25"/>
        <end position="101"/>
    </location>
</feature>
<reference evidence="15 16" key="1">
    <citation type="journal article" date="2021" name="Nat. Commun.">
        <title>Genetic determinants of endophytism in the Arabidopsis root mycobiome.</title>
        <authorList>
            <person name="Mesny F."/>
            <person name="Miyauchi S."/>
            <person name="Thiergart T."/>
            <person name="Pickel B."/>
            <person name="Atanasova L."/>
            <person name="Karlsson M."/>
            <person name="Huettel B."/>
            <person name="Barry K.W."/>
            <person name="Haridas S."/>
            <person name="Chen C."/>
            <person name="Bauer D."/>
            <person name="Andreopoulos W."/>
            <person name="Pangilinan J."/>
            <person name="LaButti K."/>
            <person name="Riley R."/>
            <person name="Lipzen A."/>
            <person name="Clum A."/>
            <person name="Drula E."/>
            <person name="Henrissat B."/>
            <person name="Kohler A."/>
            <person name="Grigoriev I.V."/>
            <person name="Martin F.M."/>
            <person name="Hacquard S."/>
        </authorList>
    </citation>
    <scope>NUCLEOTIDE SEQUENCE [LARGE SCALE GENOMIC DNA]</scope>
    <source>
        <strain evidence="15 16">MPI-SDFR-AT-0080</strain>
    </source>
</reference>
<comment type="caution">
    <text evidence="13">Lacks conserved residue(s) required for the propagation of feature annotation.</text>
</comment>
<evidence type="ECO:0000256" key="7">
    <source>
        <dbReference type="ARBA" id="ARBA00022848"/>
    </source>
</evidence>
<keyword evidence="2" id="KW-0813">Transport</keyword>
<name>A0ABQ8FVB1_9PEZI</name>
<dbReference type="PANTHER" id="PTHR19359:SF150">
    <property type="entry name" value="CYTOCHROME B5"/>
    <property type="match status" value="1"/>
</dbReference>
<keyword evidence="10 13" id="KW-0472">Membrane</keyword>
<sequence length="207" mass="22506">MQLRARLGVDFQFSKYTRIDVMAEITELSLAEVAKHSQGKDLWVCIRGNVYDVSDFVEEHPGGEEVLRAFAGKDATEAFEDAAHSEEVKPIIDGLIVGRVPSLQQPNVTHSTERPAQIISTEKPEPKIRQSHAVRKGSGSGAKMALGLVVAILLVLKLIVAAPGYAFFVVAGTISPVSLLVYCFIAVTSRHRGAEDYADYIKPNTAT</sequence>
<comment type="similarity">
    <text evidence="12 13">Belongs to the cytochrome b5 family.</text>
</comment>
<evidence type="ECO:0000313" key="15">
    <source>
        <dbReference type="EMBL" id="KAH7028647.1"/>
    </source>
</evidence>
<evidence type="ECO:0000256" key="5">
    <source>
        <dbReference type="ARBA" id="ARBA00022723"/>
    </source>
</evidence>
<keyword evidence="8" id="KW-0249">Electron transport</keyword>
<dbReference type="PROSITE" id="PS00191">
    <property type="entry name" value="CYTOCHROME_B5_1"/>
    <property type="match status" value="1"/>
</dbReference>
<evidence type="ECO:0000256" key="9">
    <source>
        <dbReference type="ARBA" id="ARBA00023004"/>
    </source>
</evidence>
<evidence type="ECO:0000256" key="13">
    <source>
        <dbReference type="RuleBase" id="RU362121"/>
    </source>
</evidence>
<evidence type="ECO:0000259" key="14">
    <source>
        <dbReference type="PROSITE" id="PS50255"/>
    </source>
</evidence>
<evidence type="ECO:0000256" key="10">
    <source>
        <dbReference type="ARBA" id="ARBA00023136"/>
    </source>
</evidence>
<dbReference type="EMBL" id="JAGTJR010000048">
    <property type="protein sequence ID" value="KAH7028647.1"/>
    <property type="molecule type" value="Genomic_DNA"/>
</dbReference>
<evidence type="ECO:0000256" key="4">
    <source>
        <dbReference type="ARBA" id="ARBA00022692"/>
    </source>
</evidence>
<comment type="caution">
    <text evidence="15">The sequence shown here is derived from an EMBL/GenBank/DDBJ whole genome shotgun (WGS) entry which is preliminary data.</text>
</comment>
<dbReference type="PROSITE" id="PS50255">
    <property type="entry name" value="CYTOCHROME_B5_2"/>
    <property type="match status" value="1"/>
</dbReference>
<keyword evidence="7" id="KW-0492">Microsome</keyword>
<keyword evidence="13" id="KW-1133">Transmembrane helix</keyword>
<feature type="transmembrane region" description="Helical" evidence="13">
    <location>
        <begin position="141"/>
        <end position="159"/>
    </location>
</feature>
<feature type="transmembrane region" description="Helical" evidence="13">
    <location>
        <begin position="165"/>
        <end position="187"/>
    </location>
</feature>
<dbReference type="PRINTS" id="PR00363">
    <property type="entry name" value="CYTOCHROMEB5"/>
</dbReference>
<keyword evidence="16" id="KW-1185">Reference proteome</keyword>
<evidence type="ECO:0000256" key="6">
    <source>
        <dbReference type="ARBA" id="ARBA00022824"/>
    </source>
</evidence>
<dbReference type="InterPro" id="IPR018506">
    <property type="entry name" value="Cyt_B5_heme-BS"/>
</dbReference>
<comment type="subcellular location">
    <subcellularLocation>
        <location evidence="1">Endoplasmic reticulum membrane</location>
        <topology evidence="1">Single-pass membrane protein</topology>
        <orientation evidence="1">Cytoplasmic side</orientation>
    </subcellularLocation>
    <subcellularLocation>
        <location evidence="11">Microsome membrane</location>
        <topology evidence="11">Single-pass membrane protein</topology>
        <orientation evidence="11">Cytoplasmic side</orientation>
    </subcellularLocation>
</comment>
<proteinExistence type="inferred from homology"/>
<evidence type="ECO:0000256" key="3">
    <source>
        <dbReference type="ARBA" id="ARBA00022617"/>
    </source>
</evidence>